<dbReference type="SUPFAM" id="SSF56112">
    <property type="entry name" value="Protein kinase-like (PK-like)"/>
    <property type="match status" value="1"/>
</dbReference>
<comment type="caution">
    <text evidence="2">The sequence shown here is derived from an EMBL/GenBank/DDBJ whole genome shotgun (WGS) entry which is preliminary data.</text>
</comment>
<dbReference type="Gene3D" id="1.10.510.10">
    <property type="entry name" value="Transferase(Phosphotransferase) domain 1"/>
    <property type="match status" value="1"/>
</dbReference>
<dbReference type="InterPro" id="IPR000719">
    <property type="entry name" value="Prot_kinase_dom"/>
</dbReference>
<name>G9PC82_HYPAI</name>
<dbReference type="Pfam" id="PF00069">
    <property type="entry name" value="Pkinase"/>
    <property type="match status" value="1"/>
</dbReference>
<keyword evidence="3" id="KW-1185">Reference proteome</keyword>
<dbReference type="InterPro" id="IPR011009">
    <property type="entry name" value="Kinase-like_dom_sf"/>
</dbReference>
<protein>
    <recommendedName>
        <fullName evidence="1">Protein kinase domain-containing protein</fullName>
    </recommendedName>
</protein>
<dbReference type="PANTHER" id="PTHR24359">
    <property type="entry name" value="SERINE/THREONINE-PROTEIN KINASE SBK1"/>
    <property type="match status" value="1"/>
</dbReference>
<dbReference type="OMA" id="DSATIDW"/>
<dbReference type="EMBL" id="ABDG02000029">
    <property type="protein sequence ID" value="EHK39456.1"/>
    <property type="molecule type" value="Genomic_DNA"/>
</dbReference>
<dbReference type="InterPro" id="IPR008271">
    <property type="entry name" value="Ser/Thr_kinase_AS"/>
</dbReference>
<sequence>MRSLKKDHLIRAIATYKKGNDRYFLFPWAKGGNLQDMLEKDERKLDKDLINWIVCQIVGLSEGIAALHANNIRHGDIKPSNILCDGPDLGASNKSILLIADVGLAKKHEEYTRYRPKITTTRHGSITYEPPEVSPKKELGRLSRKYDVWSLGCVFLELIIWAVYGTNGIKTFHKELNKNATPQFWKDRKVHSGEKVHSIVKKRFKDLKKDLKNLPALAHLVEFIEEKLLKVSVDERPYSTAVYDKLKTIKQDIDNIPEDRFNAELTKLVPKRETPAPAESTNAGTNLATQVSYSIFPALVYNN</sequence>
<organism evidence="2 3">
    <name type="scientific">Hypocrea atroviridis (strain ATCC 20476 / IMI 206040)</name>
    <name type="common">Trichoderma atroviride</name>
    <dbReference type="NCBI Taxonomy" id="452589"/>
    <lineage>
        <taxon>Eukaryota</taxon>
        <taxon>Fungi</taxon>
        <taxon>Dikarya</taxon>
        <taxon>Ascomycota</taxon>
        <taxon>Pezizomycotina</taxon>
        <taxon>Sordariomycetes</taxon>
        <taxon>Hypocreomycetidae</taxon>
        <taxon>Hypocreales</taxon>
        <taxon>Hypocreaceae</taxon>
        <taxon>Trichoderma</taxon>
    </lineage>
</organism>
<dbReference type="PANTHER" id="PTHR24359:SF1">
    <property type="entry name" value="INHIBITOR OF NUCLEAR FACTOR KAPPA-B KINASE EPSILON SUBUNIT HOMOLOG 1-RELATED"/>
    <property type="match status" value="1"/>
</dbReference>
<dbReference type="OrthoDB" id="4897934at2759"/>
<dbReference type="Proteomes" id="UP000005426">
    <property type="component" value="Unassembled WGS sequence"/>
</dbReference>
<dbReference type="GO" id="GO:0005524">
    <property type="term" value="F:ATP binding"/>
    <property type="evidence" value="ECO:0007669"/>
    <property type="project" value="InterPro"/>
</dbReference>
<dbReference type="PROSITE" id="PS50011">
    <property type="entry name" value="PROTEIN_KINASE_DOM"/>
    <property type="match status" value="1"/>
</dbReference>
<proteinExistence type="predicted"/>
<dbReference type="GO" id="GO:0004674">
    <property type="term" value="F:protein serine/threonine kinase activity"/>
    <property type="evidence" value="ECO:0007669"/>
    <property type="project" value="TreeGrafter"/>
</dbReference>
<evidence type="ECO:0000259" key="1">
    <source>
        <dbReference type="PROSITE" id="PS50011"/>
    </source>
</evidence>
<dbReference type="CDD" id="cd00180">
    <property type="entry name" value="PKc"/>
    <property type="match status" value="1"/>
</dbReference>
<dbReference type="SMART" id="SM00220">
    <property type="entry name" value="S_TKc"/>
    <property type="match status" value="1"/>
</dbReference>
<reference evidence="2 3" key="1">
    <citation type="journal article" date="2011" name="Genome Biol.">
        <title>Comparative genome sequence analysis underscores mycoparasitism as the ancestral life style of Trichoderma.</title>
        <authorList>
            <person name="Kubicek C.P."/>
            <person name="Herrera-Estrella A."/>
            <person name="Seidl-Seiboth V."/>
            <person name="Martinez D.A."/>
            <person name="Druzhinina I.S."/>
            <person name="Thon M."/>
            <person name="Zeilinger S."/>
            <person name="Casas-Flores S."/>
            <person name="Horwitz B.A."/>
            <person name="Mukherjee P.K."/>
            <person name="Mukherjee M."/>
            <person name="Kredics L."/>
            <person name="Alcaraz L.D."/>
            <person name="Aerts A."/>
            <person name="Antal Z."/>
            <person name="Atanasova L."/>
            <person name="Cervantes-Badillo M.G."/>
            <person name="Challacombe J."/>
            <person name="Chertkov O."/>
            <person name="McCluskey K."/>
            <person name="Coulpier F."/>
            <person name="Deshpande N."/>
            <person name="von Doehren H."/>
            <person name="Ebbole D.J."/>
            <person name="Esquivel-Naranjo E.U."/>
            <person name="Fekete E."/>
            <person name="Flipphi M."/>
            <person name="Glaser F."/>
            <person name="Gomez-Rodriguez E.Y."/>
            <person name="Gruber S."/>
            <person name="Han C."/>
            <person name="Henrissat B."/>
            <person name="Hermosa R."/>
            <person name="Hernandez-Onate M."/>
            <person name="Karaffa L."/>
            <person name="Kosti I."/>
            <person name="Le Crom S."/>
            <person name="Lindquist E."/>
            <person name="Lucas S."/>
            <person name="Luebeck M."/>
            <person name="Luebeck P.S."/>
            <person name="Margeot A."/>
            <person name="Metz B."/>
            <person name="Misra M."/>
            <person name="Nevalainen H."/>
            <person name="Omann M."/>
            <person name="Packer N."/>
            <person name="Perrone G."/>
            <person name="Uresti-Rivera E.E."/>
            <person name="Salamov A."/>
            <person name="Schmoll M."/>
            <person name="Seiboth B."/>
            <person name="Shapiro H."/>
            <person name="Sukno S."/>
            <person name="Tamayo-Ramos J.A."/>
            <person name="Tisch D."/>
            <person name="Wiest A."/>
            <person name="Wilkinson H.H."/>
            <person name="Zhang M."/>
            <person name="Coutinho P.M."/>
            <person name="Kenerley C.M."/>
            <person name="Monte E."/>
            <person name="Baker S.E."/>
            <person name="Grigoriev I.V."/>
        </authorList>
    </citation>
    <scope>NUCLEOTIDE SEQUENCE [LARGE SCALE GENOMIC DNA]</scope>
    <source>
        <strain evidence="3">ATCC 20476 / IMI 206040</strain>
    </source>
</reference>
<gene>
    <name evidence="2" type="ORF">TRIATDRAFT_253341</name>
</gene>
<evidence type="ECO:0000313" key="3">
    <source>
        <dbReference type="Proteomes" id="UP000005426"/>
    </source>
</evidence>
<dbReference type="AlphaFoldDB" id="G9PC82"/>
<dbReference type="HOGENOM" id="CLU_017513_5_0_1"/>
<accession>G9PC82</accession>
<dbReference type="STRING" id="452589.G9PC82"/>
<feature type="domain" description="Protein kinase" evidence="1">
    <location>
        <begin position="1"/>
        <end position="249"/>
    </location>
</feature>
<dbReference type="PROSITE" id="PS00108">
    <property type="entry name" value="PROTEIN_KINASE_ST"/>
    <property type="match status" value="1"/>
</dbReference>
<dbReference type="eggNOG" id="KOG0661">
    <property type="taxonomic scope" value="Eukaryota"/>
</dbReference>
<evidence type="ECO:0000313" key="2">
    <source>
        <dbReference type="EMBL" id="EHK39456.1"/>
    </source>
</evidence>